<gene>
    <name evidence="1" type="primary">ORF47063</name>
</gene>
<dbReference type="EMBL" id="HACG01016210">
    <property type="protein sequence ID" value="CEK63075.1"/>
    <property type="molecule type" value="Transcribed_RNA"/>
</dbReference>
<reference evidence="1" key="1">
    <citation type="submission" date="2014-12" db="EMBL/GenBank/DDBJ databases">
        <title>Insight into the proteome of Arion vulgaris.</title>
        <authorList>
            <person name="Aradska J."/>
            <person name="Bulat T."/>
            <person name="Smidak R."/>
            <person name="Sarate P."/>
            <person name="Gangsoo J."/>
            <person name="Sialana F."/>
            <person name="Bilban M."/>
            <person name="Lubec G."/>
        </authorList>
    </citation>
    <scope>NUCLEOTIDE SEQUENCE</scope>
    <source>
        <tissue evidence="1">Skin</tissue>
    </source>
</reference>
<accession>A0A0B6Z5U3</accession>
<organism evidence="1">
    <name type="scientific">Arion vulgaris</name>
    <dbReference type="NCBI Taxonomy" id="1028688"/>
    <lineage>
        <taxon>Eukaryota</taxon>
        <taxon>Metazoa</taxon>
        <taxon>Spiralia</taxon>
        <taxon>Lophotrochozoa</taxon>
        <taxon>Mollusca</taxon>
        <taxon>Gastropoda</taxon>
        <taxon>Heterobranchia</taxon>
        <taxon>Euthyneura</taxon>
        <taxon>Panpulmonata</taxon>
        <taxon>Eupulmonata</taxon>
        <taxon>Stylommatophora</taxon>
        <taxon>Helicina</taxon>
        <taxon>Arionoidea</taxon>
        <taxon>Arionidae</taxon>
        <taxon>Arion</taxon>
    </lineage>
</organism>
<sequence>MEECNKENTFWITTYHDITKMSINRDTHQCSGHVVMKIHHLLLQLTWCV</sequence>
<name>A0A0B6Z5U3_9EUPU</name>
<proteinExistence type="predicted"/>
<dbReference type="AlphaFoldDB" id="A0A0B6Z5U3"/>
<evidence type="ECO:0000313" key="1">
    <source>
        <dbReference type="EMBL" id="CEK63075.1"/>
    </source>
</evidence>
<protein>
    <submittedName>
        <fullName evidence="1">Uncharacterized protein</fullName>
    </submittedName>
</protein>